<evidence type="ECO:0000256" key="5">
    <source>
        <dbReference type="ARBA" id="ARBA00023136"/>
    </source>
</evidence>
<evidence type="ECO:0000256" key="4">
    <source>
        <dbReference type="ARBA" id="ARBA00022989"/>
    </source>
</evidence>
<feature type="transmembrane region" description="Helical" evidence="6">
    <location>
        <begin position="20"/>
        <end position="42"/>
    </location>
</feature>
<feature type="transmembrane region" description="Helical" evidence="6">
    <location>
        <begin position="727"/>
        <end position="747"/>
    </location>
</feature>
<evidence type="ECO:0000313" key="9">
    <source>
        <dbReference type="EMBL" id="HIX75597.1"/>
    </source>
</evidence>
<sequence length="798" mass="89872">MKTMLTNFLSVARAYKGTLVMNVVGLAMAFAAFLVIMMKVSYERNFDRCHPKAERIYRVGIETKESLSGDVILPRALVDAIIASSPYIEAGTLINPFVGERYISVEREGVPTGFRESFVACYPEMTQIFGFRMVEGDAECLRTNGSVLIPESMARRLFGDGPAVGRRIDLKETLWMNEKLRFITVGGVYADFPGNTQLENAIYLTPQPGDASEGQWDASNYLCYLLLAPGVSPEAVIANFNQHFDFSNLSYIPADSKPSLTLCPLTDIFSLGMTERFISKGGNMETTRLLSLVALFTILIAGVNFMNFAVSLGPLRMRSINTQKILGCPVSRLRWSLLLEMVGLSLVAYLLSLLVVAQLNRLAFLTFLNVDTTLSGHLGLLFGMGGVALSLGLLTGLYPAFYVTSFQPALVLKGSFGLSPSGRRLRVGLIFFQFLVSMILIISAIGMALQDRYMRHFPLGFDRDQVLVVELDNKFLDKSRAAYVERLKRFPGIEDVAFSHQKLGARDQYMYWGLEYKNERNTFQILSVSWNFLSVMGIQLIDGERPTESMEHSEDLYFYAYESIYKRLGLSIGDRLAMPGASDGSTPMTVVGVVRGPQFSSMRQRMTDALFAINYNASHLPCTYIRVKAGSDFEAVVEHIRKTVHEIDPTYPVDVEFYDTILNNFYQEENRVTRMVYSFSFLAIVISLMGVFSLVLFETQYRRKEIGIRRVMGASVGEILMLFGRRYTWIVILSAFLAVPLACWVVWSWLDHFAYKISMPLWAFLLAVLAVWLVTLSVVWTRCWRTASENPVESIRKE</sequence>
<dbReference type="Pfam" id="PF02687">
    <property type="entry name" value="FtsX"/>
    <property type="match status" value="2"/>
</dbReference>
<feature type="domain" description="ABC3 transporter permease C-terminal" evidence="7">
    <location>
        <begin position="292"/>
        <end position="408"/>
    </location>
</feature>
<feature type="transmembrane region" description="Helical" evidence="6">
    <location>
        <begin position="335"/>
        <end position="359"/>
    </location>
</feature>
<proteinExistence type="predicted"/>
<feature type="domain" description="MacB-like periplasmic core" evidence="8">
    <location>
        <begin position="20"/>
        <end position="241"/>
    </location>
</feature>
<dbReference type="InterPro" id="IPR003838">
    <property type="entry name" value="ABC3_permease_C"/>
</dbReference>
<dbReference type="EMBL" id="DXEL01000077">
    <property type="protein sequence ID" value="HIX75597.1"/>
    <property type="molecule type" value="Genomic_DNA"/>
</dbReference>
<feature type="domain" description="ABC3 transporter permease C-terminal" evidence="7">
    <location>
        <begin position="678"/>
        <end position="791"/>
    </location>
</feature>
<evidence type="ECO:0000256" key="6">
    <source>
        <dbReference type="SAM" id="Phobius"/>
    </source>
</evidence>
<evidence type="ECO:0000313" key="10">
    <source>
        <dbReference type="Proteomes" id="UP000886740"/>
    </source>
</evidence>
<accession>A0A9D2BHE8</accession>
<evidence type="ECO:0000259" key="8">
    <source>
        <dbReference type="Pfam" id="PF12704"/>
    </source>
</evidence>
<dbReference type="PANTHER" id="PTHR30572">
    <property type="entry name" value="MEMBRANE COMPONENT OF TRANSPORTER-RELATED"/>
    <property type="match status" value="1"/>
</dbReference>
<feature type="transmembrane region" description="Helical" evidence="6">
    <location>
        <begin position="379"/>
        <end position="404"/>
    </location>
</feature>
<keyword evidence="3 6" id="KW-0812">Transmembrane</keyword>
<dbReference type="InterPro" id="IPR050250">
    <property type="entry name" value="Macrolide_Exporter_MacB"/>
</dbReference>
<feature type="transmembrane region" description="Helical" evidence="6">
    <location>
        <begin position="289"/>
        <end position="315"/>
    </location>
</feature>
<feature type="transmembrane region" description="Helical" evidence="6">
    <location>
        <begin position="759"/>
        <end position="780"/>
    </location>
</feature>
<evidence type="ECO:0000256" key="1">
    <source>
        <dbReference type="ARBA" id="ARBA00004651"/>
    </source>
</evidence>
<comment type="subcellular location">
    <subcellularLocation>
        <location evidence="1">Cell membrane</location>
        <topology evidence="1">Multi-pass membrane protein</topology>
    </subcellularLocation>
</comment>
<dbReference type="AlphaFoldDB" id="A0A9D2BHE8"/>
<keyword evidence="4 6" id="KW-1133">Transmembrane helix</keyword>
<evidence type="ECO:0000259" key="7">
    <source>
        <dbReference type="Pfam" id="PF02687"/>
    </source>
</evidence>
<comment type="caution">
    <text evidence="9">The sequence shown here is derived from an EMBL/GenBank/DDBJ whole genome shotgun (WGS) entry which is preliminary data.</text>
</comment>
<name>A0A9D2BHE8_9BACT</name>
<evidence type="ECO:0000256" key="3">
    <source>
        <dbReference type="ARBA" id="ARBA00022692"/>
    </source>
</evidence>
<dbReference type="GO" id="GO:0005886">
    <property type="term" value="C:plasma membrane"/>
    <property type="evidence" value="ECO:0007669"/>
    <property type="project" value="UniProtKB-SubCell"/>
</dbReference>
<dbReference type="InterPro" id="IPR025857">
    <property type="entry name" value="MacB_PCD"/>
</dbReference>
<gene>
    <name evidence="9" type="ORF">H9977_11285</name>
</gene>
<dbReference type="Proteomes" id="UP000886740">
    <property type="component" value="Unassembled WGS sequence"/>
</dbReference>
<keyword evidence="5 6" id="KW-0472">Membrane</keyword>
<reference evidence="9" key="1">
    <citation type="journal article" date="2021" name="PeerJ">
        <title>Extensive microbial diversity within the chicken gut microbiome revealed by metagenomics and culture.</title>
        <authorList>
            <person name="Gilroy R."/>
            <person name="Ravi A."/>
            <person name="Getino M."/>
            <person name="Pursley I."/>
            <person name="Horton D.L."/>
            <person name="Alikhan N.F."/>
            <person name="Baker D."/>
            <person name="Gharbi K."/>
            <person name="Hall N."/>
            <person name="Watson M."/>
            <person name="Adriaenssens E.M."/>
            <person name="Foster-Nyarko E."/>
            <person name="Jarju S."/>
            <person name="Secka A."/>
            <person name="Antonio M."/>
            <person name="Oren A."/>
            <person name="Chaudhuri R.R."/>
            <person name="La Ragione R."/>
            <person name="Hildebrand F."/>
            <person name="Pallen M.J."/>
        </authorList>
    </citation>
    <scope>NUCLEOTIDE SEQUENCE</scope>
    <source>
        <strain evidence="9">ChiGjej6B6-14162</strain>
    </source>
</reference>
<dbReference type="Pfam" id="PF12704">
    <property type="entry name" value="MacB_PCD"/>
    <property type="match status" value="1"/>
</dbReference>
<keyword evidence="2" id="KW-1003">Cell membrane</keyword>
<feature type="transmembrane region" description="Helical" evidence="6">
    <location>
        <begin position="675"/>
        <end position="697"/>
    </location>
</feature>
<reference evidence="9" key="2">
    <citation type="submission" date="2021-04" db="EMBL/GenBank/DDBJ databases">
        <authorList>
            <person name="Gilroy R."/>
        </authorList>
    </citation>
    <scope>NUCLEOTIDE SEQUENCE</scope>
    <source>
        <strain evidence="9">ChiGjej6B6-14162</strain>
    </source>
</reference>
<organism evidence="9 10">
    <name type="scientific">Candidatus Parabacteroides intestinipullorum</name>
    <dbReference type="NCBI Taxonomy" id="2838723"/>
    <lineage>
        <taxon>Bacteria</taxon>
        <taxon>Pseudomonadati</taxon>
        <taxon>Bacteroidota</taxon>
        <taxon>Bacteroidia</taxon>
        <taxon>Bacteroidales</taxon>
        <taxon>Tannerellaceae</taxon>
        <taxon>Parabacteroides</taxon>
    </lineage>
</organism>
<feature type="transmembrane region" description="Helical" evidence="6">
    <location>
        <begin position="425"/>
        <end position="449"/>
    </location>
</feature>
<dbReference type="PANTHER" id="PTHR30572:SF18">
    <property type="entry name" value="ABC-TYPE MACROLIDE FAMILY EXPORT SYSTEM PERMEASE COMPONENT 2"/>
    <property type="match status" value="1"/>
</dbReference>
<protein>
    <submittedName>
        <fullName evidence="9">ABC transporter permease</fullName>
    </submittedName>
</protein>
<evidence type="ECO:0000256" key="2">
    <source>
        <dbReference type="ARBA" id="ARBA00022475"/>
    </source>
</evidence>
<dbReference type="GO" id="GO:0022857">
    <property type="term" value="F:transmembrane transporter activity"/>
    <property type="evidence" value="ECO:0007669"/>
    <property type="project" value="TreeGrafter"/>
</dbReference>